<dbReference type="InterPro" id="IPR051909">
    <property type="entry name" value="MFP_Cation_Efflux"/>
</dbReference>
<evidence type="ECO:0000259" key="5">
    <source>
        <dbReference type="Pfam" id="PF25973"/>
    </source>
</evidence>
<sequence length="359" mass="40185">MRLILLCVIMHLFLDSCRNKKTLDSSADTFVLTDTMLAKTKFTKATLDDVKNELRLYGKITADNSKLSQVFPIVGGNVIKVNVELGDYVKQNQVLAVIRSGEVAGYEKERLDAVNDVAIAEKNLQVAKDLFAGKLNSEKDLVAAEKELEKAKGALHRINEVYGIYNLKQGDLYNVTAPISGFIIEKNVTQNVLLNSNNVNNLFSIAQIDEVWVLANVNESDIGLISQGMDASIKTISYPDRVFTGKVDRIFNILDPDTKAMKVRIRIPNTDLALKPEMSATVSLRYNEKRKLITIPSSSIIFDKSKNWVMVYKDRSHIETRAIDVYRQSGDDAYILDGLQEGETVVCQNQLLIYDALND</sequence>
<evidence type="ECO:0000259" key="4">
    <source>
        <dbReference type="Pfam" id="PF25954"/>
    </source>
</evidence>
<keyword evidence="3" id="KW-0175">Coiled coil</keyword>
<proteinExistence type="inferred from homology"/>
<accession>A0ABX3NR42</accession>
<keyword evidence="7" id="KW-1185">Reference proteome</keyword>
<dbReference type="Pfam" id="PF25973">
    <property type="entry name" value="BSH_CzcB"/>
    <property type="match status" value="1"/>
</dbReference>
<dbReference type="Gene3D" id="2.40.30.170">
    <property type="match status" value="1"/>
</dbReference>
<dbReference type="InterPro" id="IPR058647">
    <property type="entry name" value="BSH_CzcB-like"/>
</dbReference>
<feature type="domain" description="CzcB-like barrel-sandwich hybrid" evidence="5">
    <location>
        <begin position="68"/>
        <end position="197"/>
    </location>
</feature>
<dbReference type="InterPro" id="IPR058792">
    <property type="entry name" value="Beta-barrel_RND_2"/>
</dbReference>
<gene>
    <name evidence="6" type="ORF">A4D02_09590</name>
</gene>
<dbReference type="PANTHER" id="PTHR30097">
    <property type="entry name" value="CATION EFFLUX SYSTEM PROTEIN CUSB"/>
    <property type="match status" value="1"/>
</dbReference>
<dbReference type="Proteomes" id="UP000192277">
    <property type="component" value="Unassembled WGS sequence"/>
</dbReference>
<protein>
    <submittedName>
        <fullName evidence="6">Efflux transporter periplasmic adaptor subunit</fullName>
    </submittedName>
</protein>
<evidence type="ECO:0000313" key="7">
    <source>
        <dbReference type="Proteomes" id="UP000192277"/>
    </source>
</evidence>
<name>A0ABX3NR42_9BACT</name>
<dbReference type="EMBL" id="LWBO01000034">
    <property type="protein sequence ID" value="OQP43725.1"/>
    <property type="molecule type" value="Genomic_DNA"/>
</dbReference>
<feature type="coiled-coil region" evidence="3">
    <location>
        <begin position="134"/>
        <end position="161"/>
    </location>
</feature>
<evidence type="ECO:0000256" key="3">
    <source>
        <dbReference type="SAM" id="Coils"/>
    </source>
</evidence>
<reference evidence="6 7" key="1">
    <citation type="submission" date="2016-04" db="EMBL/GenBank/DDBJ databases">
        <authorList>
            <person name="Chen L."/>
            <person name="Zhuang W."/>
            <person name="Wang G."/>
        </authorList>
    </citation>
    <scope>NUCLEOTIDE SEQUENCE [LARGE SCALE GENOMIC DNA]</scope>
    <source>
        <strain evidence="7">GR20</strain>
    </source>
</reference>
<dbReference type="Pfam" id="PF25954">
    <property type="entry name" value="Beta-barrel_RND_2"/>
    <property type="match status" value="1"/>
</dbReference>
<evidence type="ECO:0000256" key="2">
    <source>
        <dbReference type="ARBA" id="ARBA00022448"/>
    </source>
</evidence>
<evidence type="ECO:0000256" key="1">
    <source>
        <dbReference type="ARBA" id="ARBA00009477"/>
    </source>
</evidence>
<dbReference type="Gene3D" id="2.40.420.20">
    <property type="match status" value="1"/>
</dbReference>
<feature type="domain" description="CusB-like beta-barrel" evidence="4">
    <location>
        <begin position="210"/>
        <end position="285"/>
    </location>
</feature>
<dbReference type="SUPFAM" id="SSF111369">
    <property type="entry name" value="HlyD-like secretion proteins"/>
    <property type="match status" value="1"/>
</dbReference>
<organism evidence="6 7">
    <name type="scientific">Niastella koreensis</name>
    <dbReference type="NCBI Taxonomy" id="354356"/>
    <lineage>
        <taxon>Bacteria</taxon>
        <taxon>Pseudomonadati</taxon>
        <taxon>Bacteroidota</taxon>
        <taxon>Chitinophagia</taxon>
        <taxon>Chitinophagales</taxon>
        <taxon>Chitinophagaceae</taxon>
        <taxon>Niastella</taxon>
    </lineage>
</organism>
<comment type="caution">
    <text evidence="6">The sequence shown here is derived from an EMBL/GenBank/DDBJ whole genome shotgun (WGS) entry which is preliminary data.</text>
</comment>
<comment type="similarity">
    <text evidence="1">Belongs to the membrane fusion protein (MFP) (TC 8.A.1) family.</text>
</comment>
<dbReference type="NCBIfam" id="TIGR01730">
    <property type="entry name" value="RND_mfp"/>
    <property type="match status" value="1"/>
</dbReference>
<keyword evidence="2" id="KW-0813">Transport</keyword>
<dbReference type="PANTHER" id="PTHR30097:SF4">
    <property type="entry name" value="SLR6042 PROTEIN"/>
    <property type="match status" value="1"/>
</dbReference>
<evidence type="ECO:0000313" key="6">
    <source>
        <dbReference type="EMBL" id="OQP43725.1"/>
    </source>
</evidence>
<dbReference type="Gene3D" id="2.40.50.100">
    <property type="match status" value="1"/>
</dbReference>
<dbReference type="InterPro" id="IPR006143">
    <property type="entry name" value="RND_pump_MFP"/>
</dbReference>